<evidence type="ECO:0000256" key="3">
    <source>
        <dbReference type="ARBA" id="ARBA00022989"/>
    </source>
</evidence>
<dbReference type="GO" id="GO:0016020">
    <property type="term" value="C:membrane"/>
    <property type="evidence" value="ECO:0007669"/>
    <property type="project" value="UniProtKB-SubCell"/>
</dbReference>
<dbReference type="STRING" id="406100.SAMN04488052_10938"/>
<dbReference type="InterPro" id="IPR004710">
    <property type="entry name" value="Bilac:Na_transpt"/>
</dbReference>
<dbReference type="Proteomes" id="UP000199657">
    <property type="component" value="Unassembled WGS sequence"/>
</dbReference>
<keyword evidence="7" id="KW-1185">Reference proteome</keyword>
<feature type="transmembrane region" description="Helical" evidence="5">
    <location>
        <begin position="241"/>
        <end position="260"/>
    </location>
</feature>
<evidence type="ECO:0000313" key="7">
    <source>
        <dbReference type="Proteomes" id="UP000199657"/>
    </source>
</evidence>
<accession>A0A1H8V0N5</accession>
<dbReference type="AlphaFoldDB" id="A0A1H8V0N5"/>
<comment type="subcellular location">
    <subcellularLocation>
        <location evidence="1">Membrane</location>
        <topology evidence="1">Multi-pass membrane protein</topology>
    </subcellularLocation>
</comment>
<evidence type="ECO:0000256" key="2">
    <source>
        <dbReference type="ARBA" id="ARBA00022692"/>
    </source>
</evidence>
<dbReference type="EMBL" id="FOEG01000009">
    <property type="protein sequence ID" value="SEP08969.1"/>
    <property type="molecule type" value="Genomic_DNA"/>
</dbReference>
<evidence type="ECO:0000256" key="1">
    <source>
        <dbReference type="ARBA" id="ARBA00004141"/>
    </source>
</evidence>
<feature type="transmembrane region" description="Helical" evidence="5">
    <location>
        <begin position="205"/>
        <end position="229"/>
    </location>
</feature>
<keyword evidence="2 5" id="KW-0812">Transmembrane</keyword>
<protein>
    <submittedName>
        <fullName evidence="6">Bile acid:Na+ symporter, BASS family</fullName>
    </submittedName>
</protein>
<feature type="transmembrane region" description="Helical" evidence="5">
    <location>
        <begin position="272"/>
        <end position="289"/>
    </location>
</feature>
<dbReference type="OrthoDB" id="9806785at2"/>
<dbReference type="PANTHER" id="PTHR10361">
    <property type="entry name" value="SODIUM-BILE ACID COTRANSPORTER"/>
    <property type="match status" value="1"/>
</dbReference>
<feature type="transmembrane region" description="Helical" evidence="5">
    <location>
        <begin position="102"/>
        <end position="123"/>
    </location>
</feature>
<evidence type="ECO:0000256" key="4">
    <source>
        <dbReference type="ARBA" id="ARBA00023136"/>
    </source>
</evidence>
<feature type="transmembrane region" description="Helical" evidence="5">
    <location>
        <begin position="12"/>
        <end position="30"/>
    </location>
</feature>
<organism evidence="6 7">
    <name type="scientific">Aquisalimonas asiatica</name>
    <dbReference type="NCBI Taxonomy" id="406100"/>
    <lineage>
        <taxon>Bacteria</taxon>
        <taxon>Pseudomonadati</taxon>
        <taxon>Pseudomonadota</taxon>
        <taxon>Gammaproteobacteria</taxon>
        <taxon>Chromatiales</taxon>
        <taxon>Ectothiorhodospiraceae</taxon>
        <taxon>Aquisalimonas</taxon>
    </lineage>
</organism>
<dbReference type="InterPro" id="IPR002657">
    <property type="entry name" value="BilAc:Na_symport/Acr3"/>
</dbReference>
<reference evidence="6 7" key="1">
    <citation type="submission" date="2016-10" db="EMBL/GenBank/DDBJ databases">
        <authorList>
            <person name="de Groot N.N."/>
        </authorList>
    </citation>
    <scope>NUCLEOTIDE SEQUENCE [LARGE SCALE GENOMIC DNA]</scope>
    <source>
        <strain evidence="6 7">CGMCC 1.6291</strain>
    </source>
</reference>
<proteinExistence type="predicted"/>
<keyword evidence="3 5" id="KW-1133">Transmembrane helix</keyword>
<dbReference type="Pfam" id="PF01758">
    <property type="entry name" value="SBF"/>
    <property type="match status" value="1"/>
</dbReference>
<feature type="transmembrane region" description="Helical" evidence="5">
    <location>
        <begin position="42"/>
        <end position="65"/>
    </location>
</feature>
<evidence type="ECO:0000256" key="5">
    <source>
        <dbReference type="SAM" id="Phobius"/>
    </source>
</evidence>
<dbReference type="InterPro" id="IPR038770">
    <property type="entry name" value="Na+/solute_symporter_sf"/>
</dbReference>
<feature type="transmembrane region" description="Helical" evidence="5">
    <location>
        <begin position="174"/>
        <end position="193"/>
    </location>
</feature>
<sequence length="311" mass="33254">MENDVNLLLDVMLPLTLMFIMFGMGMTLTLRDFIRLKDYPRALVAGLGGQLVLLPIVGFLLAMTWGLGPELAIGLIILAACPGGTTSNLTTHLAHGDRPLSITLTAATSCIVVLTIPVLAALAMDYFLGSAPDDIPSPVVQIMFGVFVFTLLPLSLGMMVRRFAPRFAHRIGPLYDKFAALAFMFIVLAVVWAERDDIMALLPQVGSVVIALNVIMVALGLLMASLLSLHLRQRLTVAIEIGLQNTPLGMAIAGTLLHGVRGLDGETMLMPAALYGLIMFIPATALILFGRKRLPSPHAGMASDQATAPQT</sequence>
<evidence type="ECO:0000313" key="6">
    <source>
        <dbReference type="EMBL" id="SEP08969.1"/>
    </source>
</evidence>
<keyword evidence="4 5" id="KW-0472">Membrane</keyword>
<dbReference type="Gene3D" id="1.20.1530.20">
    <property type="match status" value="1"/>
</dbReference>
<dbReference type="RefSeq" id="WP_091645482.1">
    <property type="nucleotide sequence ID" value="NZ_FOEG01000009.1"/>
</dbReference>
<gene>
    <name evidence="6" type="ORF">SAMN04488052_10938</name>
</gene>
<dbReference type="PANTHER" id="PTHR10361:SF24">
    <property type="entry name" value="P3 PROTEIN"/>
    <property type="match status" value="1"/>
</dbReference>
<feature type="transmembrane region" description="Helical" evidence="5">
    <location>
        <begin position="71"/>
        <end position="90"/>
    </location>
</feature>
<feature type="transmembrane region" description="Helical" evidence="5">
    <location>
        <begin position="135"/>
        <end position="154"/>
    </location>
</feature>
<name>A0A1H8V0N5_9GAMM</name>